<gene>
    <name evidence="2" type="ORF">QYM36_016126</name>
</gene>
<organism evidence="2 3">
    <name type="scientific">Artemia franciscana</name>
    <name type="common">Brine shrimp</name>
    <name type="synonym">Artemia sanfranciscana</name>
    <dbReference type="NCBI Taxonomy" id="6661"/>
    <lineage>
        <taxon>Eukaryota</taxon>
        <taxon>Metazoa</taxon>
        <taxon>Ecdysozoa</taxon>
        <taxon>Arthropoda</taxon>
        <taxon>Crustacea</taxon>
        <taxon>Branchiopoda</taxon>
        <taxon>Anostraca</taxon>
        <taxon>Artemiidae</taxon>
        <taxon>Artemia</taxon>
    </lineage>
</organism>
<dbReference type="EMBL" id="JAVRJZ010000020">
    <property type="protein sequence ID" value="KAK2705996.1"/>
    <property type="molecule type" value="Genomic_DNA"/>
</dbReference>
<feature type="compositionally biased region" description="Basic and acidic residues" evidence="1">
    <location>
        <begin position="137"/>
        <end position="150"/>
    </location>
</feature>
<evidence type="ECO:0000256" key="1">
    <source>
        <dbReference type="SAM" id="MobiDB-lite"/>
    </source>
</evidence>
<evidence type="ECO:0000313" key="3">
    <source>
        <dbReference type="Proteomes" id="UP001187531"/>
    </source>
</evidence>
<proteinExistence type="predicted"/>
<sequence>MNSRFERWSIYMRKTFSDPALRNKFLRAKMAERRVSAETQKQEELRIQCKKEQEVFNDRVLVSEECKDKLSVGFIHEQPQGLQNHIKEEGELEFKFERQRRYPASESREQIGEETELLKDLTCKQKTKLLKVAKPHKEEEELEFKFEQQRRYPASESRKEIGEETKLCKQKTKLLK</sequence>
<dbReference type="Proteomes" id="UP001187531">
    <property type="component" value="Unassembled WGS sequence"/>
</dbReference>
<evidence type="ECO:0000313" key="2">
    <source>
        <dbReference type="EMBL" id="KAK2705996.1"/>
    </source>
</evidence>
<keyword evidence="3" id="KW-1185">Reference proteome</keyword>
<protein>
    <submittedName>
        <fullName evidence="2">Uncharacterized protein</fullName>
    </submittedName>
</protein>
<feature type="region of interest" description="Disordered" evidence="1">
    <location>
        <begin position="137"/>
        <end position="163"/>
    </location>
</feature>
<dbReference type="AlphaFoldDB" id="A0AA88HEI6"/>
<name>A0AA88HEI6_ARTSF</name>
<reference evidence="2" key="1">
    <citation type="submission" date="2023-07" db="EMBL/GenBank/DDBJ databases">
        <title>Chromosome-level genome assembly of Artemia franciscana.</title>
        <authorList>
            <person name="Jo E."/>
        </authorList>
    </citation>
    <scope>NUCLEOTIDE SEQUENCE</scope>
    <source>
        <tissue evidence="2">Whole body</tissue>
    </source>
</reference>
<accession>A0AA88HEI6</accession>
<comment type="caution">
    <text evidence="2">The sequence shown here is derived from an EMBL/GenBank/DDBJ whole genome shotgun (WGS) entry which is preliminary data.</text>
</comment>